<name>A0A0G1MID4_9BACT</name>
<comment type="caution">
    <text evidence="1">The sequence shown here is derived from an EMBL/GenBank/DDBJ whole genome shotgun (WGS) entry which is preliminary data.</text>
</comment>
<sequence>MRVVVSSRDAGLLRPVDLAEGVGRLLVEQDVAVAASGPDNDPILAVSAATVGFVLVEEVVARENYVNFAQKRRGLLAEWPEIHENACPEGFRMGVVEGFVAKFVAEPTWFRVGEEEPVDCFDPRQLDFASPEARHEGKWVGQEGSA</sequence>
<reference evidence="1 2" key="1">
    <citation type="journal article" date="2015" name="Nature">
        <title>rRNA introns, odd ribosomes, and small enigmatic genomes across a large radiation of phyla.</title>
        <authorList>
            <person name="Brown C.T."/>
            <person name="Hug L.A."/>
            <person name="Thomas B.C."/>
            <person name="Sharon I."/>
            <person name="Castelle C.J."/>
            <person name="Singh A."/>
            <person name="Wilkins M.J."/>
            <person name="Williams K.H."/>
            <person name="Banfield J.F."/>
        </authorList>
    </citation>
    <scope>NUCLEOTIDE SEQUENCE [LARGE SCALE GENOMIC DNA]</scope>
</reference>
<evidence type="ECO:0000313" key="1">
    <source>
        <dbReference type="EMBL" id="KKT71734.1"/>
    </source>
</evidence>
<proteinExistence type="predicted"/>
<dbReference type="Proteomes" id="UP000034154">
    <property type="component" value="Unassembled WGS sequence"/>
</dbReference>
<dbReference type="EMBL" id="LCJB01000009">
    <property type="protein sequence ID" value="KKT71734.1"/>
    <property type="molecule type" value="Genomic_DNA"/>
</dbReference>
<evidence type="ECO:0000313" key="2">
    <source>
        <dbReference type="Proteomes" id="UP000034154"/>
    </source>
</evidence>
<organism evidence="1 2">
    <name type="scientific">Candidatus Uhrbacteria bacterium GW2011_GWF2_44_350</name>
    <dbReference type="NCBI Taxonomy" id="1619000"/>
    <lineage>
        <taxon>Bacteria</taxon>
        <taxon>Candidatus Uhriibacteriota</taxon>
    </lineage>
</organism>
<gene>
    <name evidence="1" type="ORF">UW63_C0009G0003</name>
</gene>
<dbReference type="AlphaFoldDB" id="A0A0G1MID4"/>
<protein>
    <submittedName>
        <fullName evidence="1">Uncharacterized protein</fullName>
    </submittedName>
</protein>
<accession>A0A0G1MID4</accession>